<evidence type="ECO:0000256" key="6">
    <source>
        <dbReference type="SAM" id="Phobius"/>
    </source>
</evidence>
<gene>
    <name evidence="7" type="ORF">R9Z33_04245</name>
</gene>
<evidence type="ECO:0000256" key="2">
    <source>
        <dbReference type="ARBA" id="ARBA00022475"/>
    </source>
</evidence>
<reference evidence="7 8" key="1">
    <citation type="submission" date="2023-11" db="EMBL/GenBank/DDBJ databases">
        <title>Arctic aerobic anoxygenic photoheterotroph Sediminicoccus rosea KRV36 adapts its photosynthesis to long days of polar summer.</title>
        <authorList>
            <person name="Tomasch J."/>
            <person name="Kopejtka K."/>
            <person name="Bily T."/>
            <person name="Gardiner A.T."/>
            <person name="Gardian Z."/>
            <person name="Shivaramu S."/>
            <person name="Koblizek M."/>
            <person name="Engelhardt F."/>
            <person name="Kaftan D."/>
        </authorList>
    </citation>
    <scope>NUCLEOTIDE SEQUENCE [LARGE SCALE GENOMIC DNA]</scope>
    <source>
        <strain evidence="7 8">R-30</strain>
    </source>
</reference>
<evidence type="ECO:0000313" key="8">
    <source>
        <dbReference type="Proteomes" id="UP001305521"/>
    </source>
</evidence>
<keyword evidence="3 6" id="KW-0812">Transmembrane</keyword>
<dbReference type="EMBL" id="CP137852">
    <property type="protein sequence ID" value="WPB86084.1"/>
    <property type="molecule type" value="Genomic_DNA"/>
</dbReference>
<evidence type="ECO:0000313" key="7">
    <source>
        <dbReference type="EMBL" id="WPB86084.1"/>
    </source>
</evidence>
<dbReference type="PANTHER" id="PTHR30086">
    <property type="entry name" value="ARGININE EXPORTER PROTEIN ARGO"/>
    <property type="match status" value="1"/>
</dbReference>
<name>A0ABZ0PK27_9PROT</name>
<dbReference type="Proteomes" id="UP001305521">
    <property type="component" value="Chromosome"/>
</dbReference>
<comment type="subcellular location">
    <subcellularLocation>
        <location evidence="1">Cell membrane</location>
        <topology evidence="1">Multi-pass membrane protein</topology>
    </subcellularLocation>
</comment>
<dbReference type="RefSeq" id="WP_318650061.1">
    <property type="nucleotide sequence ID" value="NZ_CP137852.1"/>
</dbReference>
<feature type="transmembrane region" description="Helical" evidence="6">
    <location>
        <begin position="40"/>
        <end position="59"/>
    </location>
</feature>
<feature type="transmembrane region" description="Helical" evidence="6">
    <location>
        <begin position="109"/>
        <end position="132"/>
    </location>
</feature>
<keyword evidence="4 6" id="KW-1133">Transmembrane helix</keyword>
<evidence type="ECO:0000256" key="4">
    <source>
        <dbReference type="ARBA" id="ARBA00022989"/>
    </source>
</evidence>
<organism evidence="7 8">
    <name type="scientific">Sediminicoccus rosea</name>
    <dbReference type="NCBI Taxonomy" id="1225128"/>
    <lineage>
        <taxon>Bacteria</taxon>
        <taxon>Pseudomonadati</taxon>
        <taxon>Pseudomonadota</taxon>
        <taxon>Alphaproteobacteria</taxon>
        <taxon>Acetobacterales</taxon>
        <taxon>Roseomonadaceae</taxon>
        <taxon>Sediminicoccus</taxon>
    </lineage>
</organism>
<evidence type="ECO:0000256" key="5">
    <source>
        <dbReference type="ARBA" id="ARBA00023136"/>
    </source>
</evidence>
<keyword evidence="5 6" id="KW-0472">Membrane</keyword>
<proteinExistence type="predicted"/>
<keyword evidence="2" id="KW-1003">Cell membrane</keyword>
<dbReference type="Pfam" id="PF01810">
    <property type="entry name" value="LysE"/>
    <property type="match status" value="1"/>
</dbReference>
<protein>
    <submittedName>
        <fullName evidence="7">LysE family transporter</fullName>
    </submittedName>
</protein>
<keyword evidence="8" id="KW-1185">Reference proteome</keyword>
<dbReference type="InterPro" id="IPR001123">
    <property type="entry name" value="LeuE-type"/>
</dbReference>
<evidence type="ECO:0000256" key="1">
    <source>
        <dbReference type="ARBA" id="ARBA00004651"/>
    </source>
</evidence>
<evidence type="ECO:0000256" key="3">
    <source>
        <dbReference type="ARBA" id="ARBA00022692"/>
    </source>
</evidence>
<feature type="transmembrane region" description="Helical" evidence="6">
    <location>
        <begin position="138"/>
        <end position="167"/>
    </location>
</feature>
<accession>A0ABZ0PK27</accession>
<dbReference type="PIRSF" id="PIRSF006324">
    <property type="entry name" value="LeuE"/>
    <property type="match status" value="1"/>
</dbReference>
<sequence>MTLETWLAFALASLITVMIPGPVVVFILGRSLGGGWRAALPTVGGVALGDAVALTASLIGLGALLAASATAFTVAKWLGAAYLIWLGVKLWRAPIGEAVALPARHAFRDAFVVTVLNPKSIAFFVAFLPQFLNPASAFLPQAAIVLVTFVGLGALNALGYALLAGTLSDAVKRPAIRRGFNRLGGGMLIGAGLATAAMRRA</sequence>
<dbReference type="PANTHER" id="PTHR30086:SF20">
    <property type="entry name" value="ARGININE EXPORTER PROTEIN ARGO-RELATED"/>
    <property type="match status" value="1"/>
</dbReference>
<feature type="transmembrane region" description="Helical" evidence="6">
    <location>
        <begin position="6"/>
        <end position="28"/>
    </location>
</feature>